<dbReference type="Proteomes" id="UP001285263">
    <property type="component" value="Unassembled WGS sequence"/>
</dbReference>
<sequence length="64" mass="6866">MSNANLIKLWVWPVALALLTASGLISALVSDGWGDAWSWLALGLPVAVTAWFGLRTRSSSSHSR</sequence>
<name>A0ABU5DKI3_9BURK</name>
<proteinExistence type="predicted"/>
<keyword evidence="1" id="KW-0472">Membrane</keyword>
<keyword evidence="1" id="KW-1133">Transmembrane helix</keyword>
<keyword evidence="1" id="KW-0812">Transmembrane</keyword>
<evidence type="ECO:0000313" key="2">
    <source>
        <dbReference type="EMBL" id="MDY0746813.1"/>
    </source>
</evidence>
<dbReference type="RefSeq" id="WP_320424770.1">
    <property type="nucleotide sequence ID" value="NZ_JAXCLA010000006.1"/>
</dbReference>
<gene>
    <name evidence="2" type="ORF">SNE35_20040</name>
</gene>
<evidence type="ECO:0000256" key="1">
    <source>
        <dbReference type="SAM" id="Phobius"/>
    </source>
</evidence>
<accession>A0ABU5DKI3</accession>
<protein>
    <recommendedName>
        <fullName evidence="4">DUF4175 domain-containing protein</fullName>
    </recommendedName>
</protein>
<feature type="transmembrane region" description="Helical" evidence="1">
    <location>
        <begin position="37"/>
        <end position="54"/>
    </location>
</feature>
<evidence type="ECO:0000313" key="3">
    <source>
        <dbReference type="Proteomes" id="UP001285263"/>
    </source>
</evidence>
<comment type="caution">
    <text evidence="2">The sequence shown here is derived from an EMBL/GenBank/DDBJ whole genome shotgun (WGS) entry which is preliminary data.</text>
</comment>
<keyword evidence="3" id="KW-1185">Reference proteome</keyword>
<organism evidence="2 3">
    <name type="scientific">Roseateles agri</name>
    <dbReference type="NCBI Taxonomy" id="3098619"/>
    <lineage>
        <taxon>Bacteria</taxon>
        <taxon>Pseudomonadati</taxon>
        <taxon>Pseudomonadota</taxon>
        <taxon>Betaproteobacteria</taxon>
        <taxon>Burkholderiales</taxon>
        <taxon>Sphaerotilaceae</taxon>
        <taxon>Roseateles</taxon>
    </lineage>
</organism>
<evidence type="ECO:0008006" key="4">
    <source>
        <dbReference type="Google" id="ProtNLM"/>
    </source>
</evidence>
<dbReference type="EMBL" id="JAXCLA010000006">
    <property type="protein sequence ID" value="MDY0746813.1"/>
    <property type="molecule type" value="Genomic_DNA"/>
</dbReference>
<reference evidence="2 3" key="1">
    <citation type="submission" date="2023-11" db="EMBL/GenBank/DDBJ databases">
        <title>Paucibacter sp. nov., isolated from fresh soil in Korea.</title>
        <authorList>
            <person name="Le N.T.T."/>
        </authorList>
    </citation>
    <scope>NUCLEOTIDE SEQUENCE [LARGE SCALE GENOMIC DNA]</scope>
    <source>
        <strain evidence="2 3">R3-3</strain>
    </source>
</reference>